<evidence type="ECO:0000313" key="6">
    <source>
        <dbReference type="Proteomes" id="UP000191905"/>
    </source>
</evidence>
<reference evidence="5 6" key="1">
    <citation type="journal article" date="2016" name="Int. J. Syst. Evol. Microbiol.">
        <title>Pseudaminobacter manganicus sp. nov., isolated from sludge of a manganese mine.</title>
        <authorList>
            <person name="Li J."/>
            <person name="Huang J."/>
            <person name="Liao S."/>
            <person name="Wang G."/>
        </authorList>
    </citation>
    <scope>NUCLEOTIDE SEQUENCE [LARGE SCALE GENOMIC DNA]</scope>
    <source>
        <strain evidence="5 6">JH-7</strain>
    </source>
</reference>
<dbReference type="Pfam" id="PF07992">
    <property type="entry name" value="Pyr_redox_2"/>
    <property type="match status" value="1"/>
</dbReference>
<dbReference type="PRINTS" id="PR00469">
    <property type="entry name" value="PNDRDTASEII"/>
</dbReference>
<proteinExistence type="predicted"/>
<dbReference type="RefSeq" id="WP_080921115.1">
    <property type="nucleotide sequence ID" value="NZ_MDET01000043.1"/>
</dbReference>
<keyword evidence="2" id="KW-0285">Flavoprotein</keyword>
<dbReference type="AlphaFoldDB" id="A0A1V8RLI6"/>
<dbReference type="EMBL" id="MDET01000043">
    <property type="protein sequence ID" value="OQM74062.1"/>
    <property type="molecule type" value="Genomic_DNA"/>
</dbReference>
<dbReference type="SUPFAM" id="SSF51905">
    <property type="entry name" value="FAD/NAD(P)-binding domain"/>
    <property type="match status" value="1"/>
</dbReference>
<organism evidence="5 6">
    <name type="scientific">Manganibacter manganicus</name>
    <dbReference type="NCBI Taxonomy" id="1873176"/>
    <lineage>
        <taxon>Bacteria</taxon>
        <taxon>Pseudomonadati</taxon>
        <taxon>Pseudomonadota</taxon>
        <taxon>Alphaproteobacteria</taxon>
        <taxon>Hyphomicrobiales</taxon>
        <taxon>Phyllobacteriaceae</taxon>
        <taxon>Manganibacter</taxon>
    </lineage>
</organism>
<dbReference type="OrthoDB" id="9786503at2"/>
<dbReference type="Gene3D" id="3.50.50.60">
    <property type="entry name" value="FAD/NAD(P)-binding domain"/>
    <property type="match status" value="2"/>
</dbReference>
<dbReference type="InterPro" id="IPR036188">
    <property type="entry name" value="FAD/NAD-bd_sf"/>
</dbReference>
<dbReference type="PRINTS" id="PR00368">
    <property type="entry name" value="FADPNR"/>
</dbReference>
<dbReference type="InterPro" id="IPR050097">
    <property type="entry name" value="Ferredoxin-NADP_redctase_2"/>
</dbReference>
<evidence type="ECO:0000256" key="1">
    <source>
        <dbReference type="ARBA" id="ARBA00018719"/>
    </source>
</evidence>
<sequence length="305" mass="32328">MMTTVDTVVVGAGVAGLSAALFLARAGRSTVVFDGGPSRIHAVEEVREYIGFDGASPTTVLRQARDEAVCFGAEIRSEMVDRIDPLDDGLFSVLAGGKPLLARTIVLATGLVDELPAIDGIREAWGTDLRVCPCFDGHEVRNGRFVVFGVDARLAHMASWVRMWSPDVTVVTRHAFTDVEAERMALLGIRTLADEVTGLIHEGDRLVAVMTASGDPIATDAAWVSLESRAASDLARSLCEVDELGFAKTDAGGATSRPGVFAIGNANEPLAHLVHAAASGTTVGPIVTMYLLERMLSERRTVKAA</sequence>
<feature type="domain" description="FAD/NAD(P)-binding" evidence="4">
    <location>
        <begin position="6"/>
        <end position="278"/>
    </location>
</feature>
<comment type="caution">
    <text evidence="5">The sequence shown here is derived from an EMBL/GenBank/DDBJ whole genome shotgun (WGS) entry which is preliminary data.</text>
</comment>
<keyword evidence="6" id="KW-1185">Reference proteome</keyword>
<evidence type="ECO:0000256" key="3">
    <source>
        <dbReference type="ARBA" id="ARBA00023002"/>
    </source>
</evidence>
<evidence type="ECO:0000256" key="2">
    <source>
        <dbReference type="ARBA" id="ARBA00022630"/>
    </source>
</evidence>
<dbReference type="GO" id="GO:0016491">
    <property type="term" value="F:oxidoreductase activity"/>
    <property type="evidence" value="ECO:0007669"/>
    <property type="project" value="UniProtKB-KW"/>
</dbReference>
<gene>
    <name evidence="5" type="ORF">BFN67_22985</name>
</gene>
<protein>
    <recommendedName>
        <fullName evidence="1">Thioredoxin reductase</fullName>
    </recommendedName>
</protein>
<dbReference type="InterPro" id="IPR023753">
    <property type="entry name" value="FAD/NAD-binding_dom"/>
</dbReference>
<name>A0A1V8RLI6_9HYPH</name>
<accession>A0A1V8RLI6</accession>
<keyword evidence="3" id="KW-0560">Oxidoreductase</keyword>
<dbReference type="Proteomes" id="UP000191905">
    <property type="component" value="Unassembled WGS sequence"/>
</dbReference>
<evidence type="ECO:0000313" key="5">
    <source>
        <dbReference type="EMBL" id="OQM74062.1"/>
    </source>
</evidence>
<evidence type="ECO:0000259" key="4">
    <source>
        <dbReference type="Pfam" id="PF07992"/>
    </source>
</evidence>
<dbReference type="PANTHER" id="PTHR48105">
    <property type="entry name" value="THIOREDOXIN REDUCTASE 1-RELATED-RELATED"/>
    <property type="match status" value="1"/>
</dbReference>
<dbReference type="STRING" id="1873176.BFN67_22985"/>